<protein>
    <recommendedName>
        <fullName evidence="1">AB hydrolase-1 domain-containing protein</fullName>
    </recommendedName>
</protein>
<evidence type="ECO:0000313" key="3">
    <source>
        <dbReference type="Proteomes" id="UP001337655"/>
    </source>
</evidence>
<dbReference type="Pfam" id="PF00561">
    <property type="entry name" value="Abhydrolase_1"/>
    <property type="match status" value="1"/>
</dbReference>
<dbReference type="Proteomes" id="UP001337655">
    <property type="component" value="Unassembled WGS sequence"/>
</dbReference>
<dbReference type="EMBL" id="JAVRRT010000001">
    <property type="protein sequence ID" value="KAK5175892.1"/>
    <property type="molecule type" value="Genomic_DNA"/>
</dbReference>
<dbReference type="PANTHER" id="PTHR43798">
    <property type="entry name" value="MONOACYLGLYCEROL LIPASE"/>
    <property type="match status" value="1"/>
</dbReference>
<accession>A0AAV9PQ18</accession>
<comment type="caution">
    <text evidence="2">The sequence shown here is derived from an EMBL/GenBank/DDBJ whole genome shotgun (WGS) entry which is preliminary data.</text>
</comment>
<dbReference type="RefSeq" id="XP_064664530.1">
    <property type="nucleotide sequence ID" value="XM_064798296.1"/>
</dbReference>
<organism evidence="2 3">
    <name type="scientific">Saxophila tyrrhenica</name>
    <dbReference type="NCBI Taxonomy" id="1690608"/>
    <lineage>
        <taxon>Eukaryota</taxon>
        <taxon>Fungi</taxon>
        <taxon>Dikarya</taxon>
        <taxon>Ascomycota</taxon>
        <taxon>Pezizomycotina</taxon>
        <taxon>Dothideomycetes</taxon>
        <taxon>Dothideomycetidae</taxon>
        <taxon>Mycosphaerellales</taxon>
        <taxon>Extremaceae</taxon>
        <taxon>Saxophila</taxon>
    </lineage>
</organism>
<dbReference type="GeneID" id="89922381"/>
<name>A0AAV9PQ18_9PEZI</name>
<evidence type="ECO:0000259" key="1">
    <source>
        <dbReference type="Pfam" id="PF00561"/>
    </source>
</evidence>
<dbReference type="Gene3D" id="3.40.50.1820">
    <property type="entry name" value="alpha/beta hydrolase"/>
    <property type="match status" value="1"/>
</dbReference>
<dbReference type="InterPro" id="IPR029058">
    <property type="entry name" value="AB_hydrolase_fold"/>
</dbReference>
<dbReference type="SUPFAM" id="SSF53474">
    <property type="entry name" value="alpha/beta-Hydrolases"/>
    <property type="match status" value="1"/>
</dbReference>
<dbReference type="AlphaFoldDB" id="A0AAV9PQ18"/>
<sequence>MASANEAHVEVEGINYYTEFSLPDSQDKNAPCILLVHALMSNLHMWDATVKYLHSAGYSTLRFDHVGHHNTPPPPQSKTTERRMSVSGQLAYHMDDITRHMHQLVKERTGQTQVAAVIGCSIGGVLALRYGMMFPRNVDQIISVAAPGIKAPEDKKPLWSQRIKQFEEDQKNGTDTLCQATVDRWFPGGPEDDGVRAEALKHVKTCSLEGYKLLADTIRNYDYTDAMHTYPIEGCLIVGGTEDTAISFEALEFITGYIQGSKLVKMEGAGHLPPMQKPEEFNKLIMGFLER</sequence>
<gene>
    <name evidence="2" type="ORF">LTR77_001032</name>
</gene>
<evidence type="ECO:0000313" key="2">
    <source>
        <dbReference type="EMBL" id="KAK5175892.1"/>
    </source>
</evidence>
<keyword evidence="3" id="KW-1185">Reference proteome</keyword>
<dbReference type="InterPro" id="IPR000073">
    <property type="entry name" value="AB_hydrolase_1"/>
</dbReference>
<proteinExistence type="predicted"/>
<dbReference type="InterPro" id="IPR050266">
    <property type="entry name" value="AB_hydrolase_sf"/>
</dbReference>
<reference evidence="2 3" key="1">
    <citation type="submission" date="2023-08" db="EMBL/GenBank/DDBJ databases">
        <title>Black Yeasts Isolated from many extreme environments.</title>
        <authorList>
            <person name="Coleine C."/>
            <person name="Stajich J.E."/>
            <person name="Selbmann L."/>
        </authorList>
    </citation>
    <scope>NUCLEOTIDE SEQUENCE [LARGE SCALE GENOMIC DNA]</scope>
    <source>
        <strain evidence="2 3">CCFEE 5935</strain>
    </source>
</reference>
<feature type="domain" description="AB hydrolase-1" evidence="1">
    <location>
        <begin position="32"/>
        <end position="159"/>
    </location>
</feature>